<dbReference type="GO" id="GO:0043190">
    <property type="term" value="C:ATP-binding cassette (ABC) transporter complex"/>
    <property type="evidence" value="ECO:0007669"/>
    <property type="project" value="InterPro"/>
</dbReference>
<dbReference type="KEGG" id="mtar:DF168_00614"/>
<evidence type="ECO:0000256" key="1">
    <source>
        <dbReference type="ARBA" id="ARBA00022448"/>
    </source>
</evidence>
<dbReference type="AlphaFoldDB" id="A0A2Z4ADH1"/>
<reference evidence="5 6" key="1">
    <citation type="submission" date="2018-06" db="EMBL/GenBank/DDBJ databases">
        <title>Draft Genome Sequence of a Novel Marine Bacterium Related to the Verrucomicrobia.</title>
        <authorList>
            <person name="Vosseberg J."/>
            <person name="Martijn J."/>
            <person name="Ettema T.J.G."/>
        </authorList>
    </citation>
    <scope>NUCLEOTIDE SEQUENCE [LARGE SCALE GENOMIC DNA]</scope>
    <source>
        <strain evidence="5">TARA_B100001123</strain>
    </source>
</reference>
<evidence type="ECO:0000256" key="2">
    <source>
        <dbReference type="ARBA" id="ARBA00022741"/>
    </source>
</evidence>
<dbReference type="EMBL" id="CP029803">
    <property type="protein sequence ID" value="AWT59425.1"/>
    <property type="molecule type" value="Genomic_DNA"/>
</dbReference>
<protein>
    <submittedName>
        <fullName evidence="5">Lipopolysaccharide export system ATP-binding protein LptB</fullName>
        <ecNumber evidence="5">3.6.3.-</ecNumber>
    </submittedName>
</protein>
<dbReference type="InterPro" id="IPR030921">
    <property type="entry name" value="LPS_export_LptB"/>
</dbReference>
<name>A0A2Z4ADH1_9BACT</name>
<dbReference type="PANTHER" id="PTHR45772:SF10">
    <property type="entry name" value="LIPOPOLYSACCHARIDE EXPORT SYSTEM ATP-BINDING PROTEIN LPTB"/>
    <property type="match status" value="1"/>
</dbReference>
<dbReference type="NCBIfam" id="TIGR04406">
    <property type="entry name" value="LPS_export_lptB"/>
    <property type="match status" value="1"/>
</dbReference>
<dbReference type="SUPFAM" id="SSF52540">
    <property type="entry name" value="P-loop containing nucleoside triphosphate hydrolases"/>
    <property type="match status" value="1"/>
</dbReference>
<dbReference type="InterPro" id="IPR027417">
    <property type="entry name" value="P-loop_NTPase"/>
</dbReference>
<dbReference type="PANTHER" id="PTHR45772">
    <property type="entry name" value="CONSERVED COMPONENT OF ABC TRANSPORTER FOR NATURAL AMINO ACIDS-RELATED"/>
    <property type="match status" value="1"/>
</dbReference>
<feature type="domain" description="ABC transporter" evidence="4">
    <location>
        <begin position="8"/>
        <end position="240"/>
    </location>
</feature>
<dbReference type="InterPro" id="IPR017871">
    <property type="entry name" value="ABC_transporter-like_CS"/>
</dbReference>
<dbReference type="GO" id="GO:0005524">
    <property type="term" value="F:ATP binding"/>
    <property type="evidence" value="ECO:0007669"/>
    <property type="project" value="UniProtKB-KW"/>
</dbReference>
<keyword evidence="5" id="KW-0378">Hydrolase</keyword>
<evidence type="ECO:0000313" key="5">
    <source>
        <dbReference type="EMBL" id="AWT59425.1"/>
    </source>
</evidence>
<keyword evidence="1" id="KW-0813">Transport</keyword>
<sequence>MPDNIPSLSVQGIVKEFGRRRVVDGVDIELKSGEIVGLLGPNGAGKTTCFHIVVGLLPATEGLISIGSDDITRTPMYKRARLGVGYLPQETSVFRRLTVEENIRLVAETLVLTRDEIDQVVAHHLDELGLMTLADQKAYTLSGGECRRLEISRALVMSPRFLLMDEPFSGIDPISVSEVQELIVGLKEKDIGVLITDHNVRETLRIVDRAYLMHQGKVILEGSSERLLSDPLSREFYLGERFDF</sequence>
<evidence type="ECO:0000256" key="3">
    <source>
        <dbReference type="ARBA" id="ARBA00022840"/>
    </source>
</evidence>
<dbReference type="Proteomes" id="UP000247465">
    <property type="component" value="Chromosome"/>
</dbReference>
<proteinExistence type="predicted"/>
<dbReference type="PROSITE" id="PS00211">
    <property type="entry name" value="ABC_TRANSPORTER_1"/>
    <property type="match status" value="1"/>
</dbReference>
<dbReference type="PROSITE" id="PS50893">
    <property type="entry name" value="ABC_TRANSPORTER_2"/>
    <property type="match status" value="1"/>
</dbReference>
<evidence type="ECO:0000313" key="6">
    <source>
        <dbReference type="Proteomes" id="UP000247465"/>
    </source>
</evidence>
<dbReference type="InterPro" id="IPR003439">
    <property type="entry name" value="ABC_transporter-like_ATP-bd"/>
</dbReference>
<dbReference type="GO" id="GO:0016887">
    <property type="term" value="F:ATP hydrolysis activity"/>
    <property type="evidence" value="ECO:0007669"/>
    <property type="project" value="InterPro"/>
</dbReference>
<dbReference type="CDD" id="cd03218">
    <property type="entry name" value="ABC_YhbG"/>
    <property type="match status" value="1"/>
</dbReference>
<dbReference type="Gene3D" id="3.40.50.300">
    <property type="entry name" value="P-loop containing nucleotide triphosphate hydrolases"/>
    <property type="match status" value="1"/>
</dbReference>
<accession>A0A2Z4ADH1</accession>
<organism evidence="5 6">
    <name type="scientific">Candidatus Moanibacter tarae</name>
    <dbReference type="NCBI Taxonomy" id="2200854"/>
    <lineage>
        <taxon>Bacteria</taxon>
        <taxon>Pseudomonadati</taxon>
        <taxon>Verrucomicrobiota</taxon>
        <taxon>Opitutia</taxon>
        <taxon>Puniceicoccales</taxon>
        <taxon>Puniceicoccales incertae sedis</taxon>
        <taxon>Candidatus Moanibacter</taxon>
    </lineage>
</organism>
<keyword evidence="2" id="KW-0547">Nucleotide-binding</keyword>
<gene>
    <name evidence="5" type="primary">lptB</name>
    <name evidence="5" type="ORF">DF168_00614</name>
</gene>
<dbReference type="Pfam" id="PF00005">
    <property type="entry name" value="ABC_tran"/>
    <property type="match status" value="1"/>
</dbReference>
<dbReference type="GO" id="GO:0055085">
    <property type="term" value="P:transmembrane transport"/>
    <property type="evidence" value="ECO:0007669"/>
    <property type="project" value="InterPro"/>
</dbReference>
<evidence type="ECO:0000259" key="4">
    <source>
        <dbReference type="PROSITE" id="PS50893"/>
    </source>
</evidence>
<keyword evidence="3 5" id="KW-0067">ATP-binding</keyword>
<dbReference type="InterPro" id="IPR003593">
    <property type="entry name" value="AAA+_ATPase"/>
</dbReference>
<dbReference type="SMART" id="SM00382">
    <property type="entry name" value="AAA"/>
    <property type="match status" value="1"/>
</dbReference>
<dbReference type="EC" id="3.6.3.-" evidence="5"/>
<dbReference type="InterPro" id="IPR051120">
    <property type="entry name" value="ABC_AA/LPS_Transport"/>
</dbReference>